<accession>A0A2N3HXR5</accession>
<sequence length="122" mass="14637">MILLELLLFLFGNKSICSKAGNYATKNSAFNLNEWFAQKKLPFFTLFLAFLLRQQLKMNSYFNSEEKVAKMSFKLTILYEEMSSFMFKSRILYQNWSQLHSNRPFHIRNTEFELQIAHCRRD</sequence>
<evidence type="ECO:0000313" key="2">
    <source>
        <dbReference type="Proteomes" id="UP000233535"/>
    </source>
</evidence>
<evidence type="ECO:0000313" key="1">
    <source>
        <dbReference type="EMBL" id="PKQ62848.1"/>
    </source>
</evidence>
<name>A0A2N3HXR5_9BACT</name>
<gene>
    <name evidence="1" type="ORF">BZG02_11680</name>
</gene>
<dbReference type="EMBL" id="MVDD01000007">
    <property type="protein sequence ID" value="PKQ62848.1"/>
    <property type="molecule type" value="Genomic_DNA"/>
</dbReference>
<organism evidence="1 2">
    <name type="scientific">Labilibaculum filiforme</name>
    <dbReference type="NCBI Taxonomy" id="1940526"/>
    <lineage>
        <taxon>Bacteria</taxon>
        <taxon>Pseudomonadati</taxon>
        <taxon>Bacteroidota</taxon>
        <taxon>Bacteroidia</taxon>
        <taxon>Marinilabiliales</taxon>
        <taxon>Marinifilaceae</taxon>
        <taxon>Labilibaculum</taxon>
    </lineage>
</organism>
<dbReference type="Proteomes" id="UP000233535">
    <property type="component" value="Unassembled WGS sequence"/>
</dbReference>
<keyword evidence="2" id="KW-1185">Reference proteome</keyword>
<protein>
    <submittedName>
        <fullName evidence="1">Uncharacterized protein</fullName>
    </submittedName>
</protein>
<proteinExistence type="predicted"/>
<comment type="caution">
    <text evidence="1">The sequence shown here is derived from an EMBL/GenBank/DDBJ whole genome shotgun (WGS) entry which is preliminary data.</text>
</comment>
<reference evidence="1 2" key="1">
    <citation type="journal article" date="2017" name="Front. Microbiol.">
        <title>Labilibaculum manganireducens gen. nov., sp. nov. and Labilibaculum filiforme sp. nov., Novel Bacteroidetes Isolated from Subsurface Sediments of the Baltic Sea.</title>
        <authorList>
            <person name="Vandieken V."/>
            <person name="Marshall I.P."/>
            <person name="Niemann H."/>
            <person name="Engelen B."/>
            <person name="Cypionka H."/>
        </authorList>
    </citation>
    <scope>NUCLEOTIDE SEQUENCE [LARGE SCALE GENOMIC DNA]</scope>
    <source>
        <strain evidence="1 2">59.16B</strain>
    </source>
</reference>
<dbReference type="AlphaFoldDB" id="A0A2N3HXR5"/>